<gene>
    <name evidence="2" type="ORF">PPENT_87.1.T1240065</name>
</gene>
<feature type="transmembrane region" description="Helical" evidence="1">
    <location>
        <begin position="92"/>
        <end position="111"/>
    </location>
</feature>
<evidence type="ECO:0008006" key="4">
    <source>
        <dbReference type="Google" id="ProtNLM"/>
    </source>
</evidence>
<organism evidence="2 3">
    <name type="scientific">Paramecium pentaurelia</name>
    <dbReference type="NCBI Taxonomy" id="43138"/>
    <lineage>
        <taxon>Eukaryota</taxon>
        <taxon>Sar</taxon>
        <taxon>Alveolata</taxon>
        <taxon>Ciliophora</taxon>
        <taxon>Intramacronucleata</taxon>
        <taxon>Oligohymenophorea</taxon>
        <taxon>Peniculida</taxon>
        <taxon>Parameciidae</taxon>
        <taxon>Paramecium</taxon>
    </lineage>
</organism>
<dbReference type="OrthoDB" id="306281at2759"/>
<sequence length="423" mass="50546">MLLIILIYNALKFENSQKLRITQSAINIIFTLYVLQYDVFTDLIAQSYNGGNQVTANILNSIMGEFPEAAIGTIITLGMRLYFFLRSGDLENINVMLITAALHLVWIYYLYNFNKAKRSQFILTLVDNKWEKIFQQILNNNKKFVLLHYDDEEFKIKKVIQTILPQNTSFDTFYEYIRQAKCNNQPIQNFFFQQINQHKKNQQDVINQQILVKYEKKLIQFNFSLFFGDKPIILLVNEDQTKSNNDILSQSTIILKILKHLVNIIDLDKQYNKRKFFQLSQFIQIKYLIGKINSQKKQIQQINLNNYIKKIAYQYKRYLTIQTYGLECDVKILIDVLHLFLLIIFGNTSKKYIQVDIYRDFDYKVHIVFEGFFRQDNINILYQKFEFYFALIIRRCSIQENYIKIELNEEILCPFINNQIKIF</sequence>
<keyword evidence="1" id="KW-0812">Transmembrane</keyword>
<reference evidence="2" key="1">
    <citation type="submission" date="2021-01" db="EMBL/GenBank/DDBJ databases">
        <authorList>
            <consortium name="Genoscope - CEA"/>
            <person name="William W."/>
        </authorList>
    </citation>
    <scope>NUCLEOTIDE SEQUENCE</scope>
</reference>
<evidence type="ECO:0000313" key="2">
    <source>
        <dbReference type="EMBL" id="CAD8200328.1"/>
    </source>
</evidence>
<feature type="transmembrane region" description="Helical" evidence="1">
    <location>
        <begin position="69"/>
        <end position="85"/>
    </location>
</feature>
<evidence type="ECO:0000313" key="3">
    <source>
        <dbReference type="Proteomes" id="UP000689195"/>
    </source>
</evidence>
<dbReference type="AlphaFoldDB" id="A0A8S1XHV7"/>
<comment type="caution">
    <text evidence="2">The sequence shown here is derived from an EMBL/GenBank/DDBJ whole genome shotgun (WGS) entry which is preliminary data.</text>
</comment>
<keyword evidence="3" id="KW-1185">Reference proteome</keyword>
<dbReference type="EMBL" id="CAJJDO010000124">
    <property type="protein sequence ID" value="CAD8200328.1"/>
    <property type="molecule type" value="Genomic_DNA"/>
</dbReference>
<dbReference type="Proteomes" id="UP000689195">
    <property type="component" value="Unassembled WGS sequence"/>
</dbReference>
<name>A0A8S1XHV7_9CILI</name>
<keyword evidence="1" id="KW-0472">Membrane</keyword>
<keyword evidence="1" id="KW-1133">Transmembrane helix</keyword>
<protein>
    <recommendedName>
        <fullName evidence="4">Transmembrane protein</fullName>
    </recommendedName>
</protein>
<evidence type="ECO:0000256" key="1">
    <source>
        <dbReference type="SAM" id="Phobius"/>
    </source>
</evidence>
<accession>A0A8S1XHV7</accession>
<proteinExistence type="predicted"/>